<keyword evidence="3" id="KW-1185">Reference proteome</keyword>
<evidence type="ECO:0000313" key="1">
    <source>
        <dbReference type="EMBL" id="CAI9925452.1"/>
    </source>
</evidence>
<gene>
    <name evidence="1" type="ORF">HINF_LOCUS13097</name>
    <name evidence="2" type="ORF">HINF_LOCUS20875</name>
</gene>
<proteinExistence type="predicted"/>
<dbReference type="Gene3D" id="1.25.40.20">
    <property type="entry name" value="Ankyrin repeat-containing domain"/>
    <property type="match status" value="1"/>
</dbReference>
<dbReference type="Proteomes" id="UP001642409">
    <property type="component" value="Unassembled WGS sequence"/>
</dbReference>
<accession>A0AA86TST7</accession>
<protein>
    <submittedName>
        <fullName evidence="1">Ankyrin repeat-containing domain superfamily</fullName>
    </submittedName>
    <submittedName>
        <fullName evidence="2">Ankyrin_repeat-containing domain superfamily</fullName>
    </submittedName>
</protein>
<dbReference type="InterPro" id="IPR036770">
    <property type="entry name" value="Ankyrin_rpt-contain_sf"/>
</dbReference>
<dbReference type="EMBL" id="CAXDID020000056">
    <property type="protein sequence ID" value="CAL6007925.1"/>
    <property type="molecule type" value="Genomic_DNA"/>
</dbReference>
<dbReference type="AlphaFoldDB" id="A0AA86TST7"/>
<organism evidence="1">
    <name type="scientific">Hexamita inflata</name>
    <dbReference type="NCBI Taxonomy" id="28002"/>
    <lineage>
        <taxon>Eukaryota</taxon>
        <taxon>Metamonada</taxon>
        <taxon>Diplomonadida</taxon>
        <taxon>Hexamitidae</taxon>
        <taxon>Hexamitinae</taxon>
        <taxon>Hexamita</taxon>
    </lineage>
</organism>
<name>A0AA86TST7_9EUKA</name>
<reference evidence="1" key="1">
    <citation type="submission" date="2023-06" db="EMBL/GenBank/DDBJ databases">
        <authorList>
            <person name="Kurt Z."/>
        </authorList>
    </citation>
    <scope>NUCLEOTIDE SEQUENCE</scope>
</reference>
<evidence type="ECO:0000313" key="2">
    <source>
        <dbReference type="EMBL" id="CAL6007925.1"/>
    </source>
</evidence>
<dbReference type="SUPFAM" id="SSF48403">
    <property type="entry name" value="Ankyrin repeat"/>
    <property type="match status" value="1"/>
</dbReference>
<sequence>MGCSPTASSPESKEWFRSVYQNNITKIKHLKQFCAGSYNNNVTALHLSIVLNRFQIFSEVLDDEINLLTKKSCTINGIKIEAESSALYIAIQADNLEMSKILLEKIIIDNQDAGDEINYVLEHAGENTARLIKNKRYSEYLNKAVKKQMNILKWVSNCAVFQYMLSNFDEIPQQYSALLKQLFADEKYLDSIQQNKQLHEIMSKLKVKVDGELELLVKQQFGDLAGSKFIYLKDE</sequence>
<dbReference type="EMBL" id="CATOUU010000341">
    <property type="protein sequence ID" value="CAI9925452.1"/>
    <property type="molecule type" value="Genomic_DNA"/>
</dbReference>
<reference evidence="2 3" key="2">
    <citation type="submission" date="2024-07" db="EMBL/GenBank/DDBJ databases">
        <authorList>
            <person name="Akdeniz Z."/>
        </authorList>
    </citation>
    <scope>NUCLEOTIDE SEQUENCE [LARGE SCALE GENOMIC DNA]</scope>
</reference>
<comment type="caution">
    <text evidence="1">The sequence shown here is derived from an EMBL/GenBank/DDBJ whole genome shotgun (WGS) entry which is preliminary data.</text>
</comment>
<evidence type="ECO:0000313" key="3">
    <source>
        <dbReference type="Proteomes" id="UP001642409"/>
    </source>
</evidence>